<accession>A0A1E3V6V9</accession>
<dbReference type="Pfam" id="PF19660">
    <property type="entry name" value="DUF6163"/>
    <property type="match status" value="1"/>
</dbReference>
<dbReference type="InterPro" id="IPR046161">
    <property type="entry name" value="DUF6163"/>
</dbReference>
<dbReference type="AlphaFoldDB" id="A0A1E3V6V9"/>
<dbReference type="Proteomes" id="UP000094342">
    <property type="component" value="Unassembled WGS sequence"/>
</dbReference>
<dbReference type="EMBL" id="LYBW01000062">
    <property type="protein sequence ID" value="ODR89259.1"/>
    <property type="molecule type" value="Genomic_DNA"/>
</dbReference>
<protein>
    <submittedName>
        <fullName evidence="1">Uncharacterized protein</fullName>
    </submittedName>
</protein>
<evidence type="ECO:0000313" key="1">
    <source>
        <dbReference type="EMBL" id="ODR89259.1"/>
    </source>
</evidence>
<proteinExistence type="predicted"/>
<evidence type="ECO:0000313" key="2">
    <source>
        <dbReference type="Proteomes" id="UP000094342"/>
    </source>
</evidence>
<organism evidence="1 2">
    <name type="scientific">Sinorhizobium alkalisoli</name>
    <dbReference type="NCBI Taxonomy" id="1752398"/>
    <lineage>
        <taxon>Bacteria</taxon>
        <taxon>Pseudomonadati</taxon>
        <taxon>Pseudomonadota</taxon>
        <taxon>Alphaproteobacteria</taxon>
        <taxon>Hyphomicrobiales</taxon>
        <taxon>Rhizobiaceae</taxon>
        <taxon>Sinorhizobium/Ensifer group</taxon>
        <taxon>Sinorhizobium</taxon>
    </lineage>
</organism>
<dbReference type="STRING" id="1752398.A8M32_22735"/>
<dbReference type="RefSeq" id="WP_069460656.1">
    <property type="nucleotide sequence ID" value="NZ_CP034909.1"/>
</dbReference>
<dbReference type="OrthoDB" id="7843623at2"/>
<name>A0A1E3V6V9_9HYPH</name>
<keyword evidence="2" id="KW-1185">Reference proteome</keyword>
<reference evidence="2" key="1">
    <citation type="submission" date="2016-05" db="EMBL/GenBank/DDBJ databases">
        <authorList>
            <person name="Li Y."/>
        </authorList>
    </citation>
    <scope>NUCLEOTIDE SEQUENCE [LARGE SCALE GENOMIC DNA]</scope>
    <source>
        <strain evidence="2">YIC4027</strain>
    </source>
</reference>
<sequence length="145" mass="16238">MLHDSQHVPKPSLVEILFGWFLRLVSIACFWFALEYWAMLIGFSHGGAGRFDLLPPQWRAAATALAVVYPVAAIGLWLLVSWGPVVWVVAAAIEIAMYESYPGILGARPFLLLLHGSVAVTFVLFRAVLYFQRLRQARKVRVDSP</sequence>
<gene>
    <name evidence="1" type="ORF">A8M32_22735</name>
</gene>
<comment type="caution">
    <text evidence="1">The sequence shown here is derived from an EMBL/GenBank/DDBJ whole genome shotgun (WGS) entry which is preliminary data.</text>
</comment>